<name>A0A409WSC3_PSICY</name>
<proteinExistence type="predicted"/>
<evidence type="ECO:0000256" key="1">
    <source>
        <dbReference type="SAM" id="MobiDB-lite"/>
    </source>
</evidence>
<dbReference type="OrthoDB" id="2122982at2759"/>
<dbReference type="PROSITE" id="PS00018">
    <property type="entry name" value="EF_HAND_1"/>
    <property type="match status" value="1"/>
</dbReference>
<sequence>MSPQTSTIYLTPSNFTSEPGYEHEILYEEAYKSTLSVPSTNKRGNGREDSIDAASISSEDSRWAWFHNFFEANADLIAARPRGLNTSESKNIEESMNTFTEAAQATVKGLQCLGQIHPFIGVAVGAFVLAITMDVARRENERKVLAIKFQMRDLMSVFFELRHFRHSDVQGHDGVSIAERLKSLMIIIAKEVKACSSDCDAYVKKGVLARTIKATAYETRLAEYVTRFEEYRRKVELAFAMHTSLGVDVANDKLDVVNDRLRSIEDKIQKTMALFRRLDTPREKDLQKFIEQHGGVKACLLDDEILEELVLKSGESSSRISARDASRRSSDLPSIRKRLLKEMAENIDEMFKRNMVLFERKLEMQSKQMAETVVIESDRVIQTLTAGAHDHIIDPDLQKIWKDMSWKGSVKARHFVLALHDYYTDKLSKVSSRPPSPAIDRATNIASPTRPPLRSSSSMFKRQDDKWALTYINAAYVQPILEAVDDDGTGFVSVKEVNTFVKDRPNGWSLPHWIAYWAVGWQASISMYKNKIYSLVQTMFQTLEHVLPSNRRAVDEYLFHESFWRIELLLRSTRSANPKVMQDSDLARITEIYATAEEERINNNLKDVAFELDTPATVSLVTGEGRIERYVFPLIYLLLRRHLKVIMIACKHVIDTEELAAHSESIVSILLLIDYRIQNLEAVFKQTSLDVHGRLGNFAFGIFQLSYGDIKRAPIQNSFGTWVNDGETDSLGKEALSLDIIKSKLASIPVDRILKYGIQDAFHSTNYYEFEPDRLSLTAHPIQGTWTGHCSRTEGHESITYILRLSFRMTRDHKKLKGKGEDFSSTFAFEGQVSQTDLGYNFHFAINDDSGLSKSGSGAYNMRKDTITMSWSDKREKDNPDEPYYKPIFLRRTPPSLVRYRYTPDQFLEDPARSRWAFACNAALHQAREKLWYRQFLEARFKERKQFVELTTRSLIVSMGLTPQNPLDVTETAELQYLRRELNPSEARFYHALSQFEIQKLPWHPSWGCDWCERRITKSRNLCIHCISEDLSDNIELCSICIDKTPTKRGFTHDASHDMVKVEETLHDFYFAKVVESARTVITRVKGIFRAIESVGTLPESNNTHQQDVEEGTLELICACCNKPVSIPCWACVVCTRDTYICIDCDSRRLRSSPEGPSPGHKLNHPLVRVQDSAVAGKHTSTEKILSTLQQRVMSMEQKLTAGLAAIDAKVEERMSRLENRVEERLAIMQANVERRFDSMEALMRQMILQTASLPPISAANNQGVRRPLGPRLTSPR</sequence>
<protein>
    <recommendedName>
        <fullName evidence="4">EF-hand domain-containing protein</fullName>
    </recommendedName>
</protein>
<dbReference type="InterPro" id="IPR018247">
    <property type="entry name" value="EF_Hand_1_Ca_BS"/>
</dbReference>
<dbReference type="STRING" id="93625.A0A409WSC3"/>
<comment type="caution">
    <text evidence="2">The sequence shown here is derived from an EMBL/GenBank/DDBJ whole genome shotgun (WGS) entry which is preliminary data.</text>
</comment>
<organism evidence="2 3">
    <name type="scientific">Psilocybe cyanescens</name>
    <dbReference type="NCBI Taxonomy" id="93625"/>
    <lineage>
        <taxon>Eukaryota</taxon>
        <taxon>Fungi</taxon>
        <taxon>Dikarya</taxon>
        <taxon>Basidiomycota</taxon>
        <taxon>Agaricomycotina</taxon>
        <taxon>Agaricomycetes</taxon>
        <taxon>Agaricomycetidae</taxon>
        <taxon>Agaricales</taxon>
        <taxon>Agaricineae</taxon>
        <taxon>Strophariaceae</taxon>
        <taxon>Psilocybe</taxon>
    </lineage>
</organism>
<evidence type="ECO:0000313" key="2">
    <source>
        <dbReference type="EMBL" id="PPQ81420.1"/>
    </source>
</evidence>
<dbReference type="AlphaFoldDB" id="A0A409WSC3"/>
<dbReference type="InParanoid" id="A0A409WSC3"/>
<accession>A0A409WSC3</accession>
<feature type="region of interest" description="Disordered" evidence="1">
    <location>
        <begin position="1258"/>
        <end position="1277"/>
    </location>
</feature>
<evidence type="ECO:0000313" key="3">
    <source>
        <dbReference type="Proteomes" id="UP000283269"/>
    </source>
</evidence>
<evidence type="ECO:0008006" key="4">
    <source>
        <dbReference type="Google" id="ProtNLM"/>
    </source>
</evidence>
<dbReference type="Proteomes" id="UP000283269">
    <property type="component" value="Unassembled WGS sequence"/>
</dbReference>
<feature type="region of interest" description="Disordered" evidence="1">
    <location>
        <begin position="433"/>
        <end position="457"/>
    </location>
</feature>
<dbReference type="EMBL" id="NHYD01003255">
    <property type="protein sequence ID" value="PPQ81420.1"/>
    <property type="molecule type" value="Genomic_DNA"/>
</dbReference>
<keyword evidence="3" id="KW-1185">Reference proteome</keyword>
<dbReference type="SUPFAM" id="SSF57850">
    <property type="entry name" value="RING/U-box"/>
    <property type="match status" value="1"/>
</dbReference>
<gene>
    <name evidence="2" type="ORF">CVT25_015924</name>
</gene>
<reference evidence="2 3" key="1">
    <citation type="journal article" date="2018" name="Evol. Lett.">
        <title>Horizontal gene cluster transfer increased hallucinogenic mushroom diversity.</title>
        <authorList>
            <person name="Reynolds H.T."/>
            <person name="Vijayakumar V."/>
            <person name="Gluck-Thaler E."/>
            <person name="Korotkin H.B."/>
            <person name="Matheny P.B."/>
            <person name="Slot J.C."/>
        </authorList>
    </citation>
    <scope>NUCLEOTIDE SEQUENCE [LARGE SCALE GENOMIC DNA]</scope>
    <source>
        <strain evidence="2 3">2631</strain>
    </source>
</reference>